<dbReference type="InterPro" id="IPR021341">
    <property type="entry name" value="DUF2958"/>
</dbReference>
<reference evidence="1" key="1">
    <citation type="submission" date="2019-11" db="EMBL/GenBank/DDBJ databases">
        <authorList>
            <person name="Kojima H."/>
        </authorList>
    </citation>
    <scope>NUCLEOTIDE SEQUENCE</scope>
    <source>
        <strain evidence="1">H1576</strain>
    </source>
</reference>
<dbReference type="Pfam" id="PF11171">
    <property type="entry name" value="DUF2958"/>
    <property type="match status" value="1"/>
</dbReference>
<gene>
    <name evidence="1" type="ORF">GJV85_12215</name>
</gene>
<name>A0A975B2D6_9BACT</name>
<sequence>MSKLIPQTLLSDIPDLYETEGSLNPICHVKLFTPDSCFTWYVIELSQTDVNTCYGYVQGPESELGYFTLEELESIHGPLGLTIERDLSFSPISFSQIKKDKYDNSYQK</sequence>
<dbReference type="EMBL" id="CP046072">
    <property type="protein sequence ID" value="QSZ42840.1"/>
    <property type="molecule type" value="Genomic_DNA"/>
</dbReference>
<dbReference type="KEGG" id="saqt:GJV85_12215"/>
<evidence type="ECO:0000313" key="2">
    <source>
        <dbReference type="Proteomes" id="UP000671852"/>
    </source>
</evidence>
<dbReference type="AlphaFoldDB" id="A0A975B2D6"/>
<dbReference type="Proteomes" id="UP000671852">
    <property type="component" value="Chromosome"/>
</dbReference>
<dbReference type="RefSeq" id="WP_207561651.1">
    <property type="nucleotide sequence ID" value="NZ_CP046072.1"/>
</dbReference>
<evidence type="ECO:0000313" key="1">
    <source>
        <dbReference type="EMBL" id="QSZ42840.1"/>
    </source>
</evidence>
<organism evidence="1 2">
    <name type="scientific">Sulfurimonas aquatica</name>
    <dbReference type="NCBI Taxonomy" id="2672570"/>
    <lineage>
        <taxon>Bacteria</taxon>
        <taxon>Pseudomonadati</taxon>
        <taxon>Campylobacterota</taxon>
        <taxon>Epsilonproteobacteria</taxon>
        <taxon>Campylobacterales</taxon>
        <taxon>Sulfurimonadaceae</taxon>
        <taxon>Sulfurimonas</taxon>
    </lineage>
</organism>
<accession>A0A975B2D6</accession>
<proteinExistence type="predicted"/>
<reference evidence="1" key="2">
    <citation type="submission" date="2021-04" db="EMBL/GenBank/DDBJ databases">
        <title>Isolation and characterization of a novel species of the genus Sulfurimonas.</title>
        <authorList>
            <person name="Fukui M."/>
        </authorList>
    </citation>
    <scope>NUCLEOTIDE SEQUENCE</scope>
    <source>
        <strain evidence="1">H1576</strain>
    </source>
</reference>
<protein>
    <submittedName>
        <fullName evidence="1">DUF2958 domain-containing protein</fullName>
    </submittedName>
</protein>
<keyword evidence="2" id="KW-1185">Reference proteome</keyword>